<feature type="domain" description="EamA" evidence="2">
    <location>
        <begin position="12"/>
        <end position="144"/>
    </location>
</feature>
<dbReference type="Gene3D" id="1.10.3730.20">
    <property type="match status" value="1"/>
</dbReference>
<organism evidence="3 4">
    <name type="scientific">Candidatus Desulfobacillus denitrificans</name>
    <dbReference type="NCBI Taxonomy" id="2608985"/>
    <lineage>
        <taxon>Bacteria</taxon>
        <taxon>Pseudomonadati</taxon>
        <taxon>Pseudomonadota</taxon>
        <taxon>Betaproteobacteria</taxon>
        <taxon>Candidatus Desulfobacillus</taxon>
    </lineage>
</organism>
<feature type="transmembrane region" description="Helical" evidence="1">
    <location>
        <begin position="243"/>
        <end position="262"/>
    </location>
</feature>
<name>A0A809RNM8_9PROT</name>
<feature type="transmembrane region" description="Helical" evidence="1">
    <location>
        <begin position="211"/>
        <end position="231"/>
    </location>
</feature>
<protein>
    <submittedName>
        <fullName evidence="3">EamA family transporter</fullName>
    </submittedName>
</protein>
<dbReference type="PANTHER" id="PTHR22911">
    <property type="entry name" value="ACYL-MALONYL CONDENSING ENZYME-RELATED"/>
    <property type="match status" value="1"/>
</dbReference>
<keyword evidence="1" id="KW-0812">Transmembrane</keyword>
<feature type="domain" description="EamA" evidence="2">
    <location>
        <begin position="153"/>
        <end position="280"/>
    </location>
</feature>
<feature type="transmembrane region" description="Helical" evidence="1">
    <location>
        <begin position="184"/>
        <end position="205"/>
    </location>
</feature>
<dbReference type="InterPro" id="IPR000620">
    <property type="entry name" value="EamA_dom"/>
</dbReference>
<dbReference type="InterPro" id="IPR037185">
    <property type="entry name" value="EmrE-like"/>
</dbReference>
<dbReference type="Proteomes" id="UP000662914">
    <property type="component" value="Chromosome"/>
</dbReference>
<keyword evidence="1" id="KW-0472">Membrane</keyword>
<proteinExistence type="predicted"/>
<dbReference type="EMBL" id="AP021857">
    <property type="protein sequence ID" value="BBO21172.1"/>
    <property type="molecule type" value="Genomic_DNA"/>
</dbReference>
<sequence length="293" mass="31887">MAHPVSAQHPLRGIALFMLALMMFASLDATSKYLTAFFAVPLLVWARYLVHFVIMLVFVAPSMRAELVRSTRPGLQIVRALALLAVTGCGMAAFRLMPLAEATSVIFLAPLLVTLLAGPFLGERIGRGRWLAVCIGFCGVLLVVRPGTDLNLAGILWALGGAFFYAIYQILTRKLSHAEHPMRQLFYTALVGTLVMSAALPWIWQHEAPSPWHWLLIATLGLYGGFGHFLLIHAFHLAPASTLTPFTYVQLIWAALLGWLVFGNVPDALTAAGMAVIAASGLWLALGERRKSG</sequence>
<feature type="transmembrane region" description="Helical" evidence="1">
    <location>
        <begin position="102"/>
        <end position="121"/>
    </location>
</feature>
<dbReference type="PANTHER" id="PTHR22911:SF103">
    <property type="entry name" value="BLR2811 PROTEIN"/>
    <property type="match status" value="1"/>
</dbReference>
<dbReference type="AlphaFoldDB" id="A0A809RNM8"/>
<accession>A0A809RNM8</accession>
<feature type="transmembrane region" description="Helical" evidence="1">
    <location>
        <begin position="45"/>
        <end position="65"/>
    </location>
</feature>
<keyword evidence="1" id="KW-1133">Transmembrane helix</keyword>
<evidence type="ECO:0000313" key="4">
    <source>
        <dbReference type="Proteomes" id="UP000662914"/>
    </source>
</evidence>
<feature type="transmembrane region" description="Helical" evidence="1">
    <location>
        <begin position="128"/>
        <end position="144"/>
    </location>
</feature>
<dbReference type="KEGG" id="ddz:DSYM_18710"/>
<evidence type="ECO:0000256" key="1">
    <source>
        <dbReference type="SAM" id="Phobius"/>
    </source>
</evidence>
<feature type="transmembrane region" description="Helical" evidence="1">
    <location>
        <begin position="150"/>
        <end position="172"/>
    </location>
</feature>
<dbReference type="Pfam" id="PF00892">
    <property type="entry name" value="EamA"/>
    <property type="match status" value="2"/>
</dbReference>
<gene>
    <name evidence="3" type="ORF">DSYM_18710</name>
</gene>
<evidence type="ECO:0000313" key="3">
    <source>
        <dbReference type="EMBL" id="BBO21172.1"/>
    </source>
</evidence>
<feature type="transmembrane region" description="Helical" evidence="1">
    <location>
        <begin position="77"/>
        <end position="96"/>
    </location>
</feature>
<dbReference type="SUPFAM" id="SSF103481">
    <property type="entry name" value="Multidrug resistance efflux transporter EmrE"/>
    <property type="match status" value="2"/>
</dbReference>
<dbReference type="GO" id="GO:0016020">
    <property type="term" value="C:membrane"/>
    <property type="evidence" value="ECO:0007669"/>
    <property type="project" value="InterPro"/>
</dbReference>
<reference evidence="3" key="1">
    <citation type="journal article" name="DNA Res.">
        <title>The physiological potential of anammox bacteria as revealed by their core genome structure.</title>
        <authorList>
            <person name="Okubo T."/>
            <person name="Toyoda A."/>
            <person name="Fukuhara K."/>
            <person name="Uchiyama I."/>
            <person name="Harigaya Y."/>
            <person name="Kuroiwa M."/>
            <person name="Suzuki T."/>
            <person name="Murakami Y."/>
            <person name="Suwa Y."/>
            <person name="Takami H."/>
        </authorList>
    </citation>
    <scope>NUCLEOTIDE SEQUENCE</scope>
    <source>
        <strain evidence="3">317325-3</strain>
    </source>
</reference>
<feature type="transmembrane region" description="Helical" evidence="1">
    <location>
        <begin position="268"/>
        <end position="286"/>
    </location>
</feature>
<evidence type="ECO:0000259" key="2">
    <source>
        <dbReference type="Pfam" id="PF00892"/>
    </source>
</evidence>